<keyword evidence="2" id="KW-1185">Reference proteome</keyword>
<protein>
    <recommendedName>
        <fullName evidence="3">Retrovirus-related Pol polyprotein from transposon TNT 1-94</fullName>
    </recommendedName>
</protein>
<gene>
    <name evidence="1" type="ORF">KK1_001920</name>
</gene>
<dbReference type="AlphaFoldDB" id="A0A151SLI4"/>
<organism evidence="1 2">
    <name type="scientific">Cajanus cajan</name>
    <name type="common">Pigeon pea</name>
    <name type="synonym">Cajanus indicus</name>
    <dbReference type="NCBI Taxonomy" id="3821"/>
    <lineage>
        <taxon>Eukaryota</taxon>
        <taxon>Viridiplantae</taxon>
        <taxon>Streptophyta</taxon>
        <taxon>Embryophyta</taxon>
        <taxon>Tracheophyta</taxon>
        <taxon>Spermatophyta</taxon>
        <taxon>Magnoliopsida</taxon>
        <taxon>eudicotyledons</taxon>
        <taxon>Gunneridae</taxon>
        <taxon>Pentapetalae</taxon>
        <taxon>rosids</taxon>
        <taxon>fabids</taxon>
        <taxon>Fabales</taxon>
        <taxon>Fabaceae</taxon>
        <taxon>Papilionoideae</taxon>
        <taxon>50 kb inversion clade</taxon>
        <taxon>NPAAA clade</taxon>
        <taxon>indigoferoid/millettioid clade</taxon>
        <taxon>Phaseoleae</taxon>
        <taxon>Cajanus</taxon>
    </lineage>
</organism>
<name>A0A151SLI4_CAJCA</name>
<evidence type="ECO:0000313" key="1">
    <source>
        <dbReference type="EMBL" id="KYP55696.1"/>
    </source>
</evidence>
<evidence type="ECO:0000313" key="2">
    <source>
        <dbReference type="Proteomes" id="UP000075243"/>
    </source>
</evidence>
<dbReference type="EMBL" id="CM003613">
    <property type="protein sequence ID" value="KYP55696.1"/>
    <property type="molecule type" value="Genomic_DNA"/>
</dbReference>
<evidence type="ECO:0008006" key="3">
    <source>
        <dbReference type="Google" id="ProtNLM"/>
    </source>
</evidence>
<dbReference type="Gramene" id="C.cajan_01871.t">
    <property type="protein sequence ID" value="C.cajan_01871.t.cds1"/>
    <property type="gene ID" value="C.cajan_01871"/>
</dbReference>
<accession>A0A151SLI4</accession>
<sequence length="58" mass="6604">MSSLGNDHWQGIKRILWYLCGTINYCLHIKPLTDLDMVGADWATSVDDRKSMTTQCLS</sequence>
<proteinExistence type="predicted"/>
<reference evidence="1 2" key="1">
    <citation type="journal article" date="2012" name="Nat. Biotechnol.">
        <title>Draft genome sequence of pigeonpea (Cajanus cajan), an orphan legume crop of resource-poor farmers.</title>
        <authorList>
            <person name="Varshney R.K."/>
            <person name="Chen W."/>
            <person name="Li Y."/>
            <person name="Bharti A.K."/>
            <person name="Saxena R.K."/>
            <person name="Schlueter J.A."/>
            <person name="Donoghue M.T."/>
            <person name="Azam S."/>
            <person name="Fan G."/>
            <person name="Whaley A.M."/>
            <person name="Farmer A.D."/>
            <person name="Sheridan J."/>
            <person name="Iwata A."/>
            <person name="Tuteja R."/>
            <person name="Penmetsa R.V."/>
            <person name="Wu W."/>
            <person name="Upadhyaya H.D."/>
            <person name="Yang S.P."/>
            <person name="Shah T."/>
            <person name="Saxena K.B."/>
            <person name="Michael T."/>
            <person name="McCombie W.R."/>
            <person name="Yang B."/>
            <person name="Zhang G."/>
            <person name="Yang H."/>
            <person name="Wang J."/>
            <person name="Spillane C."/>
            <person name="Cook D.R."/>
            <person name="May G.D."/>
            <person name="Xu X."/>
            <person name="Jackson S.A."/>
        </authorList>
    </citation>
    <scope>NUCLEOTIDE SEQUENCE [LARGE SCALE GENOMIC DNA]</scope>
    <source>
        <strain evidence="2">cv. Asha</strain>
    </source>
</reference>
<dbReference type="Proteomes" id="UP000075243">
    <property type="component" value="Chromosome 11"/>
</dbReference>